<evidence type="ECO:0000256" key="3">
    <source>
        <dbReference type="SAM" id="MobiDB-lite"/>
    </source>
</evidence>
<evidence type="ECO:0000256" key="1">
    <source>
        <dbReference type="ARBA" id="ARBA00007673"/>
    </source>
</evidence>
<sequence length="542" mass="58045">MHGRVRAAFMRGGTSKGLFFREKDLPKDAALRDSIICQAMGSPDVYGRQLNGMGGGLSSLSKVMILSTPPKASRRSRKVAHVAKCAEVHYSFGQVDVASKTIEWNGNCGNLTTCIGPLAVDWQLVPRQTTWNKATRVMEKHGSAGPLDFPGNRAARIHSSSTCRQGWHVLNHGQPVPIDLLLKNTNTGKFITSRFHVAQHRDGMYYSTPHPAQDERDGSTQDCSNTTPNGPAGADSGTPSGQERTDETVTIPGVDQRHLPVELEFAEPAGAVTGRLLPTGNACDTLQIEGMGSVVCSIVDATTPCVFVRASDLGLTATELPNALEARIRELELLERVRIAARDTMGIASASSSVPKVAIVGTSAAADSLAKGQGMSHDEMDIHVRMLSMGKPHKAIPLTGGMCAAVAAVVPGSIIAEFIHDDSVSAKTAPELKGDAATSPEKKQTVRIGTPSGVVEFTVRSSIMDKPSPKVASNRTTEETRGKQSLWKGAKVDAEGVQLDSTAQELSEDEKYQRDGIKYGLIVHSVGVIRTQRMLMDGRLYF</sequence>
<dbReference type="SUPFAM" id="SSF54506">
    <property type="entry name" value="Diaminopimelate epimerase-like"/>
    <property type="match status" value="2"/>
</dbReference>
<name>A0A0L0FKL2_9EUKA</name>
<dbReference type="Proteomes" id="UP000054560">
    <property type="component" value="Unassembled WGS sequence"/>
</dbReference>
<dbReference type="RefSeq" id="XP_014151219.1">
    <property type="nucleotide sequence ID" value="XM_014295744.1"/>
</dbReference>
<evidence type="ECO:0000256" key="2">
    <source>
        <dbReference type="ARBA" id="ARBA00023235"/>
    </source>
</evidence>
<organism evidence="4 5">
    <name type="scientific">Sphaeroforma arctica JP610</name>
    <dbReference type="NCBI Taxonomy" id="667725"/>
    <lineage>
        <taxon>Eukaryota</taxon>
        <taxon>Ichthyosporea</taxon>
        <taxon>Ichthyophonida</taxon>
        <taxon>Sphaeroforma</taxon>
    </lineage>
</organism>
<keyword evidence="2" id="KW-0413">Isomerase</keyword>
<dbReference type="GO" id="GO:0016853">
    <property type="term" value="F:isomerase activity"/>
    <property type="evidence" value="ECO:0007669"/>
    <property type="project" value="UniProtKB-KW"/>
</dbReference>
<dbReference type="Pfam" id="PF04303">
    <property type="entry name" value="PrpF"/>
    <property type="match status" value="2"/>
</dbReference>
<dbReference type="InterPro" id="IPR007400">
    <property type="entry name" value="PrpF-like"/>
</dbReference>
<reference evidence="4 5" key="1">
    <citation type="submission" date="2011-02" db="EMBL/GenBank/DDBJ databases">
        <title>The Genome Sequence of Sphaeroforma arctica JP610.</title>
        <authorList>
            <consortium name="The Broad Institute Genome Sequencing Platform"/>
            <person name="Russ C."/>
            <person name="Cuomo C."/>
            <person name="Young S.K."/>
            <person name="Zeng Q."/>
            <person name="Gargeya S."/>
            <person name="Alvarado L."/>
            <person name="Berlin A."/>
            <person name="Chapman S.B."/>
            <person name="Chen Z."/>
            <person name="Freedman E."/>
            <person name="Gellesch M."/>
            <person name="Goldberg J."/>
            <person name="Griggs A."/>
            <person name="Gujja S."/>
            <person name="Heilman E."/>
            <person name="Heiman D."/>
            <person name="Howarth C."/>
            <person name="Mehta T."/>
            <person name="Neiman D."/>
            <person name="Pearson M."/>
            <person name="Roberts A."/>
            <person name="Saif S."/>
            <person name="Shea T."/>
            <person name="Shenoy N."/>
            <person name="Sisk P."/>
            <person name="Stolte C."/>
            <person name="Sykes S."/>
            <person name="White J."/>
            <person name="Yandava C."/>
            <person name="Burger G."/>
            <person name="Gray M.W."/>
            <person name="Holland P.W.H."/>
            <person name="King N."/>
            <person name="Lang F.B.F."/>
            <person name="Roger A.J."/>
            <person name="Ruiz-Trillo I."/>
            <person name="Haas B."/>
            <person name="Nusbaum C."/>
            <person name="Birren B."/>
        </authorList>
    </citation>
    <scope>NUCLEOTIDE SEQUENCE [LARGE SCALE GENOMIC DNA]</scope>
    <source>
        <strain evidence="4 5">JP610</strain>
    </source>
</reference>
<dbReference type="AlphaFoldDB" id="A0A0L0FKL2"/>
<dbReference type="Gene3D" id="3.10.310.10">
    <property type="entry name" value="Diaminopimelate Epimerase, Chain A, domain 1"/>
    <property type="match status" value="2"/>
</dbReference>
<evidence type="ECO:0000313" key="4">
    <source>
        <dbReference type="EMBL" id="KNC77317.1"/>
    </source>
</evidence>
<feature type="region of interest" description="Disordered" evidence="3">
    <location>
        <begin position="204"/>
        <end position="246"/>
    </location>
</feature>
<evidence type="ECO:0000313" key="5">
    <source>
        <dbReference type="Proteomes" id="UP000054560"/>
    </source>
</evidence>
<feature type="region of interest" description="Disordered" evidence="3">
    <location>
        <begin position="465"/>
        <end position="487"/>
    </location>
</feature>
<evidence type="ECO:0008006" key="6">
    <source>
        <dbReference type="Google" id="ProtNLM"/>
    </source>
</evidence>
<feature type="compositionally biased region" description="Polar residues" evidence="3">
    <location>
        <begin position="220"/>
        <end position="229"/>
    </location>
</feature>
<gene>
    <name evidence="4" type="ORF">SARC_10218</name>
</gene>
<dbReference type="EMBL" id="KQ242770">
    <property type="protein sequence ID" value="KNC77317.1"/>
    <property type="molecule type" value="Genomic_DNA"/>
</dbReference>
<comment type="similarity">
    <text evidence="1">Belongs to the PrpF family.</text>
</comment>
<accession>A0A0L0FKL2</accession>
<proteinExistence type="inferred from homology"/>
<protein>
    <recommendedName>
        <fullName evidence="6">PrpF protein</fullName>
    </recommendedName>
</protein>
<keyword evidence="5" id="KW-1185">Reference proteome</keyword>
<dbReference type="GeneID" id="25910722"/>
<dbReference type="PANTHER" id="PTHR43709">
    <property type="entry name" value="ACONITATE ISOMERASE-RELATED"/>
    <property type="match status" value="1"/>
</dbReference>
<dbReference type="eggNOG" id="ENOG502QSUX">
    <property type="taxonomic scope" value="Eukaryota"/>
</dbReference>
<dbReference type="PANTHER" id="PTHR43709:SF2">
    <property type="entry name" value="DUF453 DOMAIN PROTEIN (AFU_ORTHOLOGUE AFUA_6G00360)"/>
    <property type="match status" value="1"/>
</dbReference>
<dbReference type="OrthoDB" id="10267539at2759"/>
<dbReference type="STRING" id="667725.A0A0L0FKL2"/>